<feature type="compositionally biased region" description="Polar residues" evidence="1">
    <location>
        <begin position="110"/>
        <end position="119"/>
    </location>
</feature>
<dbReference type="EMBL" id="MDYQ01000149">
    <property type="protein sequence ID" value="PRP80456.1"/>
    <property type="molecule type" value="Genomic_DNA"/>
</dbReference>
<name>A0A2P6N928_9EUKA</name>
<evidence type="ECO:0000313" key="2">
    <source>
        <dbReference type="EMBL" id="PRP80456.1"/>
    </source>
</evidence>
<protein>
    <submittedName>
        <fullName evidence="2">Uncharacterized protein</fullName>
    </submittedName>
</protein>
<sequence>MENELFDAKIDGSTLNHLQKFFWTRLPVPFLFEETRAQGWRALQKEGVVAHALTGSADAPASTCAWPRSLKLKQDWITSVENENIRETAQPARTPGRKDLETREERFEQELSNILNTSLGERRDGSGREGRGRGRSDQRGGMKGRTESGGGELKSRCITAPGDFKVTLLCLLESVVAEYPHEDLMAEAEEEGFSNYRVVNRHFQLNTQASTSPTPNMSPKAYETPADLAQAAKDYGRDTQREQMSYITQTASAGQKACLREEGLSTSNITPGFS</sequence>
<feature type="compositionally biased region" description="Basic and acidic residues" evidence="1">
    <location>
        <begin position="96"/>
        <end position="109"/>
    </location>
</feature>
<organism evidence="2 3">
    <name type="scientific">Planoprotostelium fungivorum</name>
    <dbReference type="NCBI Taxonomy" id="1890364"/>
    <lineage>
        <taxon>Eukaryota</taxon>
        <taxon>Amoebozoa</taxon>
        <taxon>Evosea</taxon>
        <taxon>Variosea</taxon>
        <taxon>Cavosteliida</taxon>
        <taxon>Cavosteliaceae</taxon>
        <taxon>Planoprotostelium</taxon>
    </lineage>
</organism>
<evidence type="ECO:0000313" key="3">
    <source>
        <dbReference type="Proteomes" id="UP000241769"/>
    </source>
</evidence>
<comment type="caution">
    <text evidence="2">The sequence shown here is derived from an EMBL/GenBank/DDBJ whole genome shotgun (WGS) entry which is preliminary data.</text>
</comment>
<feature type="region of interest" description="Disordered" evidence="1">
    <location>
        <begin position="87"/>
        <end position="157"/>
    </location>
</feature>
<accession>A0A2P6N928</accession>
<feature type="compositionally biased region" description="Basic and acidic residues" evidence="1">
    <location>
        <begin position="120"/>
        <end position="146"/>
    </location>
</feature>
<reference evidence="2 3" key="1">
    <citation type="journal article" date="2018" name="Genome Biol. Evol.">
        <title>Multiple Roots of Fruiting Body Formation in Amoebozoa.</title>
        <authorList>
            <person name="Hillmann F."/>
            <person name="Forbes G."/>
            <person name="Novohradska S."/>
            <person name="Ferling I."/>
            <person name="Riege K."/>
            <person name="Groth M."/>
            <person name="Westermann M."/>
            <person name="Marz M."/>
            <person name="Spaller T."/>
            <person name="Winckler T."/>
            <person name="Schaap P."/>
            <person name="Glockner G."/>
        </authorList>
    </citation>
    <scope>NUCLEOTIDE SEQUENCE [LARGE SCALE GENOMIC DNA]</scope>
    <source>
        <strain evidence="2 3">Jena</strain>
    </source>
</reference>
<gene>
    <name evidence="2" type="ORF">PROFUN_11911</name>
</gene>
<proteinExistence type="predicted"/>
<dbReference type="InParanoid" id="A0A2P6N928"/>
<evidence type="ECO:0000256" key="1">
    <source>
        <dbReference type="SAM" id="MobiDB-lite"/>
    </source>
</evidence>
<dbReference type="Proteomes" id="UP000241769">
    <property type="component" value="Unassembled WGS sequence"/>
</dbReference>
<dbReference type="AlphaFoldDB" id="A0A2P6N928"/>
<keyword evidence="3" id="KW-1185">Reference proteome</keyword>